<keyword evidence="7 9" id="KW-0503">Monooxygenase</keyword>
<evidence type="ECO:0008006" key="12">
    <source>
        <dbReference type="Google" id="ProtNLM"/>
    </source>
</evidence>
<dbReference type="InterPro" id="IPR017972">
    <property type="entry name" value="Cyt_P450_CS"/>
</dbReference>
<keyword evidence="5 9" id="KW-0560">Oxidoreductase</keyword>
<dbReference type="OrthoDB" id="1470350at2759"/>
<evidence type="ECO:0000256" key="6">
    <source>
        <dbReference type="ARBA" id="ARBA00023004"/>
    </source>
</evidence>
<dbReference type="GO" id="GO:0004497">
    <property type="term" value="F:monooxygenase activity"/>
    <property type="evidence" value="ECO:0007669"/>
    <property type="project" value="UniProtKB-KW"/>
</dbReference>
<dbReference type="GO" id="GO:0016705">
    <property type="term" value="F:oxidoreductase activity, acting on paired donors, with incorporation or reduction of molecular oxygen"/>
    <property type="evidence" value="ECO:0007669"/>
    <property type="project" value="InterPro"/>
</dbReference>
<dbReference type="eggNOG" id="KOG0159">
    <property type="taxonomic scope" value="Eukaryota"/>
</dbReference>
<evidence type="ECO:0000256" key="9">
    <source>
        <dbReference type="RuleBase" id="RU000461"/>
    </source>
</evidence>
<dbReference type="OMA" id="NCEFVDR"/>
<evidence type="ECO:0000256" key="3">
    <source>
        <dbReference type="ARBA" id="ARBA00022617"/>
    </source>
</evidence>
<proteinExistence type="inferred from homology"/>
<comment type="similarity">
    <text evidence="2 9">Belongs to the cytochrome P450 family.</text>
</comment>
<dbReference type="PRINTS" id="PR00463">
    <property type="entry name" value="EP450I"/>
</dbReference>
<dbReference type="Gene3D" id="1.10.630.10">
    <property type="entry name" value="Cytochrome P450"/>
    <property type="match status" value="1"/>
</dbReference>
<evidence type="ECO:0000256" key="2">
    <source>
        <dbReference type="ARBA" id="ARBA00010617"/>
    </source>
</evidence>
<dbReference type="PRINTS" id="PR00385">
    <property type="entry name" value="P450"/>
</dbReference>
<dbReference type="Pfam" id="PF00067">
    <property type="entry name" value="p450"/>
    <property type="match status" value="1"/>
</dbReference>
<dbReference type="InterPro" id="IPR050479">
    <property type="entry name" value="CYP11_CYP27_families"/>
</dbReference>
<dbReference type="STRING" id="578462.A0A0L0SNU5"/>
<keyword evidence="4 8" id="KW-0479">Metal-binding</keyword>
<accession>A0A0L0SNU5</accession>
<evidence type="ECO:0000256" key="1">
    <source>
        <dbReference type="ARBA" id="ARBA00001971"/>
    </source>
</evidence>
<keyword evidence="6 8" id="KW-0408">Iron</keyword>
<keyword evidence="11" id="KW-1185">Reference proteome</keyword>
<evidence type="ECO:0000256" key="5">
    <source>
        <dbReference type="ARBA" id="ARBA00023002"/>
    </source>
</evidence>
<comment type="cofactor">
    <cofactor evidence="1 8">
        <name>heme</name>
        <dbReference type="ChEBI" id="CHEBI:30413"/>
    </cofactor>
</comment>
<dbReference type="SUPFAM" id="SSF48264">
    <property type="entry name" value="Cytochrome P450"/>
    <property type="match status" value="1"/>
</dbReference>
<dbReference type="PANTHER" id="PTHR24279">
    <property type="entry name" value="CYTOCHROME P450"/>
    <property type="match status" value="1"/>
</dbReference>
<keyword evidence="3 8" id="KW-0349">Heme</keyword>
<reference evidence="11" key="2">
    <citation type="submission" date="2009-11" db="EMBL/GenBank/DDBJ databases">
        <title>The Genome Sequence of Allomyces macrogynus strain ATCC 38327.</title>
        <authorList>
            <consortium name="The Broad Institute Genome Sequencing Platform"/>
            <person name="Russ C."/>
            <person name="Cuomo C."/>
            <person name="Shea T."/>
            <person name="Young S.K."/>
            <person name="Zeng Q."/>
            <person name="Koehrsen M."/>
            <person name="Haas B."/>
            <person name="Borodovsky M."/>
            <person name="Guigo R."/>
            <person name="Alvarado L."/>
            <person name="Berlin A."/>
            <person name="Borenstein D."/>
            <person name="Chen Z."/>
            <person name="Engels R."/>
            <person name="Freedman E."/>
            <person name="Gellesch M."/>
            <person name="Goldberg J."/>
            <person name="Griggs A."/>
            <person name="Gujja S."/>
            <person name="Heiman D."/>
            <person name="Hepburn T."/>
            <person name="Howarth C."/>
            <person name="Jen D."/>
            <person name="Larson L."/>
            <person name="Lewis B."/>
            <person name="Mehta T."/>
            <person name="Park D."/>
            <person name="Pearson M."/>
            <person name="Roberts A."/>
            <person name="Saif S."/>
            <person name="Shenoy N."/>
            <person name="Sisk P."/>
            <person name="Stolte C."/>
            <person name="Sykes S."/>
            <person name="Walk T."/>
            <person name="White J."/>
            <person name="Yandava C."/>
            <person name="Burger G."/>
            <person name="Gray M.W."/>
            <person name="Holland P.W.H."/>
            <person name="King N."/>
            <person name="Lang F.B.F."/>
            <person name="Roger A.J."/>
            <person name="Ruiz-Trillo I."/>
            <person name="Lander E."/>
            <person name="Nusbaum C."/>
        </authorList>
    </citation>
    <scope>NUCLEOTIDE SEQUENCE [LARGE SCALE GENOMIC DNA]</scope>
    <source>
        <strain evidence="11">ATCC 38327</strain>
    </source>
</reference>
<evidence type="ECO:0000256" key="8">
    <source>
        <dbReference type="PIRSR" id="PIRSR602401-1"/>
    </source>
</evidence>
<dbReference type="AlphaFoldDB" id="A0A0L0SNU5"/>
<organism evidence="10 11">
    <name type="scientific">Allomyces macrogynus (strain ATCC 38327)</name>
    <name type="common">Allomyces javanicus var. macrogynus</name>
    <dbReference type="NCBI Taxonomy" id="578462"/>
    <lineage>
        <taxon>Eukaryota</taxon>
        <taxon>Fungi</taxon>
        <taxon>Fungi incertae sedis</taxon>
        <taxon>Blastocladiomycota</taxon>
        <taxon>Blastocladiomycetes</taxon>
        <taxon>Blastocladiales</taxon>
        <taxon>Blastocladiaceae</taxon>
        <taxon>Allomyces</taxon>
    </lineage>
</organism>
<dbReference type="GO" id="GO:0005506">
    <property type="term" value="F:iron ion binding"/>
    <property type="evidence" value="ECO:0007669"/>
    <property type="project" value="InterPro"/>
</dbReference>
<dbReference type="GO" id="GO:0020037">
    <property type="term" value="F:heme binding"/>
    <property type="evidence" value="ECO:0007669"/>
    <property type="project" value="InterPro"/>
</dbReference>
<dbReference type="EMBL" id="GG745343">
    <property type="protein sequence ID" value="KNE64035.1"/>
    <property type="molecule type" value="Genomic_DNA"/>
</dbReference>
<reference evidence="10 11" key="1">
    <citation type="submission" date="2009-11" db="EMBL/GenBank/DDBJ databases">
        <title>Annotation of Allomyces macrogynus ATCC 38327.</title>
        <authorList>
            <consortium name="The Broad Institute Genome Sequencing Platform"/>
            <person name="Russ C."/>
            <person name="Cuomo C."/>
            <person name="Burger G."/>
            <person name="Gray M.W."/>
            <person name="Holland P.W.H."/>
            <person name="King N."/>
            <person name="Lang F.B.F."/>
            <person name="Roger A.J."/>
            <person name="Ruiz-Trillo I."/>
            <person name="Young S.K."/>
            <person name="Zeng Q."/>
            <person name="Gargeya S."/>
            <person name="Fitzgerald M."/>
            <person name="Haas B."/>
            <person name="Abouelleil A."/>
            <person name="Alvarado L."/>
            <person name="Arachchi H.M."/>
            <person name="Berlin A."/>
            <person name="Chapman S.B."/>
            <person name="Gearin G."/>
            <person name="Goldberg J."/>
            <person name="Griggs A."/>
            <person name="Gujja S."/>
            <person name="Hansen M."/>
            <person name="Heiman D."/>
            <person name="Howarth C."/>
            <person name="Larimer J."/>
            <person name="Lui A."/>
            <person name="MacDonald P.J.P."/>
            <person name="McCowen C."/>
            <person name="Montmayeur A."/>
            <person name="Murphy C."/>
            <person name="Neiman D."/>
            <person name="Pearson M."/>
            <person name="Priest M."/>
            <person name="Roberts A."/>
            <person name="Saif S."/>
            <person name="Shea T."/>
            <person name="Sisk P."/>
            <person name="Stolte C."/>
            <person name="Sykes S."/>
            <person name="Wortman J."/>
            <person name="Nusbaum C."/>
            <person name="Birren B."/>
        </authorList>
    </citation>
    <scope>NUCLEOTIDE SEQUENCE [LARGE SCALE GENOMIC DNA]</scope>
    <source>
        <strain evidence="10 11">ATCC 38327</strain>
    </source>
</reference>
<evidence type="ECO:0000256" key="4">
    <source>
        <dbReference type="ARBA" id="ARBA00022723"/>
    </source>
</evidence>
<name>A0A0L0SNU5_ALLM3</name>
<dbReference type="PANTHER" id="PTHR24279:SF120">
    <property type="entry name" value="CYTOCHROME P450"/>
    <property type="match status" value="1"/>
</dbReference>
<dbReference type="VEuPathDB" id="FungiDB:AMAG_19100"/>
<dbReference type="InterPro" id="IPR002401">
    <property type="entry name" value="Cyt_P450_E_grp-I"/>
</dbReference>
<dbReference type="PROSITE" id="PS00086">
    <property type="entry name" value="CYTOCHROME_P450"/>
    <property type="match status" value="1"/>
</dbReference>
<evidence type="ECO:0000313" key="10">
    <source>
        <dbReference type="EMBL" id="KNE64035.1"/>
    </source>
</evidence>
<evidence type="ECO:0000256" key="7">
    <source>
        <dbReference type="ARBA" id="ARBA00023033"/>
    </source>
</evidence>
<dbReference type="Proteomes" id="UP000054350">
    <property type="component" value="Unassembled WGS sequence"/>
</dbReference>
<dbReference type="InterPro" id="IPR001128">
    <property type="entry name" value="Cyt_P450"/>
</dbReference>
<protein>
    <recommendedName>
        <fullName evidence="12">Cytochrome P450</fullName>
    </recommendedName>
</protein>
<dbReference type="InterPro" id="IPR036396">
    <property type="entry name" value="Cyt_P450_sf"/>
</dbReference>
<feature type="binding site" description="axial binding residue" evidence="8">
    <location>
        <position position="442"/>
    </location>
    <ligand>
        <name>heme</name>
        <dbReference type="ChEBI" id="CHEBI:30413"/>
    </ligand>
    <ligandPart>
        <name>Fe</name>
        <dbReference type="ChEBI" id="CHEBI:18248"/>
    </ligandPart>
</feature>
<gene>
    <name evidence="10" type="ORF">AMAG_19100</name>
</gene>
<dbReference type="CDD" id="cd11054">
    <property type="entry name" value="CYP24A1-like"/>
    <property type="match status" value="1"/>
</dbReference>
<evidence type="ECO:0000313" key="11">
    <source>
        <dbReference type="Proteomes" id="UP000054350"/>
    </source>
</evidence>
<sequence length="502" mass="55117">MLALHRRARARCAPSPSPLTRSRACPCCRSLDRVSSLGASSPNKTSQKFHLVLRKVAAKYGPIVRLRTPGSDKDAVFISDADAVADALRSEGPTPIRRGLPTWIYFREKNKVPLGVAFANGEEWKRMRSAIQTPIFPPKNAHAYCPTIGPATVQAMGIIENELRCAGPRTLTGEETFAIENIVMRWSIEAVSGIVLGQQLGALDDEPTQLTRDMISAVNAAFATTGPIFLMPEFVWRNQLASAAREHFKALQTAMDVTNKLMTTTLTECAKDPAKLHGTFLGHVLQRDATLTRDEMLSTAVDLLFAGIDTTSRSLLNIMNLLSRHPEAQTKLRNEIIAVVGADPNATLDATHLAKLKYMKNVIKEAMRLYSVVPIGGRILPRDAAVGGYLIPADTEVMFGMDVMSHDPKYFADPDSFDPDRWDAKDIHPFASLPFGFGARMCVGRRIAEMEMTVFLAHLLRKFEIMPSPPPADLVFNLVIANEKPMPLKFRPLGATTASATA</sequence>